<feature type="compositionally biased region" description="Polar residues" evidence="3">
    <location>
        <begin position="267"/>
        <end position="280"/>
    </location>
</feature>
<dbReference type="AlphaFoldDB" id="A0A1X7G854"/>
<evidence type="ECO:0000313" key="6">
    <source>
        <dbReference type="Proteomes" id="UP000192903"/>
    </source>
</evidence>
<feature type="region of interest" description="Disordered" evidence="3">
    <location>
        <begin position="150"/>
        <end position="186"/>
    </location>
</feature>
<evidence type="ECO:0000259" key="4">
    <source>
        <dbReference type="Pfam" id="PF10073"/>
    </source>
</evidence>
<dbReference type="NCBIfam" id="NF010247">
    <property type="entry name" value="PRK13694.1"/>
    <property type="match status" value="1"/>
</dbReference>
<dbReference type="EMBL" id="FXAF01000011">
    <property type="protein sequence ID" value="SMF65640.1"/>
    <property type="molecule type" value="Genomic_DNA"/>
</dbReference>
<organism evidence="5 6">
    <name type="scientific">Xaviernesmea oryzae</name>
    <dbReference type="NCBI Taxonomy" id="464029"/>
    <lineage>
        <taxon>Bacteria</taxon>
        <taxon>Pseudomonadati</taxon>
        <taxon>Pseudomonadota</taxon>
        <taxon>Alphaproteobacteria</taxon>
        <taxon>Hyphomicrobiales</taxon>
        <taxon>Rhizobiaceae</taxon>
        <taxon>Rhizobium/Agrobacterium group</taxon>
        <taxon>Xaviernesmea</taxon>
    </lineage>
</organism>
<evidence type="ECO:0000256" key="2">
    <source>
        <dbReference type="SAM" id="Coils"/>
    </source>
</evidence>
<accession>A0A1X7G854</accession>
<evidence type="ECO:0000313" key="5">
    <source>
        <dbReference type="EMBL" id="SMF65640.1"/>
    </source>
</evidence>
<dbReference type="Proteomes" id="UP000192903">
    <property type="component" value="Unassembled WGS sequence"/>
</dbReference>
<feature type="domain" description="GapR-like DNA-binding" evidence="4">
    <location>
        <begin position="8"/>
        <end position="79"/>
    </location>
</feature>
<name>A0A1X7G854_9HYPH</name>
<dbReference type="InterPro" id="IPR018753">
    <property type="entry name" value="GapR-like"/>
</dbReference>
<proteinExistence type="inferred from homology"/>
<dbReference type="HAMAP" id="MF_00797">
    <property type="entry name" value="UPF0335"/>
    <property type="match status" value="1"/>
</dbReference>
<keyword evidence="6" id="KW-1185">Reference proteome</keyword>
<comment type="similarity">
    <text evidence="1">Belongs to the UPF0335 family.</text>
</comment>
<gene>
    <name evidence="5" type="ORF">SAMN02982989_3386</name>
</gene>
<dbReference type="STRING" id="464029.SAMN02982989_3386"/>
<feature type="coiled-coil region" evidence="2">
    <location>
        <begin position="5"/>
        <end position="39"/>
    </location>
</feature>
<dbReference type="Pfam" id="PF10073">
    <property type="entry name" value="GapR_DNA-bd"/>
    <property type="match status" value="1"/>
</dbReference>
<evidence type="ECO:0000256" key="3">
    <source>
        <dbReference type="SAM" id="MobiDB-lite"/>
    </source>
</evidence>
<reference evidence="6" key="1">
    <citation type="submission" date="2017-04" db="EMBL/GenBank/DDBJ databases">
        <authorList>
            <person name="Varghese N."/>
            <person name="Submissions S."/>
        </authorList>
    </citation>
    <scope>NUCLEOTIDE SEQUENCE [LARGE SCALE GENOMIC DNA]</scope>
    <source>
        <strain evidence="6">B4P</strain>
    </source>
</reference>
<protein>
    <recommendedName>
        <fullName evidence="1">UPF0335 protein SAMN02982989_3386</fullName>
    </recommendedName>
</protein>
<dbReference type="GO" id="GO:0003677">
    <property type="term" value="F:DNA binding"/>
    <property type="evidence" value="ECO:0007669"/>
    <property type="project" value="InterPro"/>
</dbReference>
<dbReference type="InterPro" id="IPR046367">
    <property type="entry name" value="GapR-like_DNA-bd"/>
</dbReference>
<evidence type="ECO:0000256" key="1">
    <source>
        <dbReference type="HAMAP-Rule" id="MF_00797"/>
    </source>
</evidence>
<feature type="region of interest" description="Disordered" evidence="3">
    <location>
        <begin position="200"/>
        <end position="339"/>
    </location>
</feature>
<sequence>MTNAHGVARDQLRAFIERIERLEEEKKTVADDIKDVYGEAKAMGYDTKIMKKVIALRKKDEQERTEEEMILDSYLQALGMIPQFEMFEQDEVRPSREERRRQIMSEDMDDHKALIDEMADAGLISEDARAENKALADAVATKFGNGRAKALQSPRKAAEAVSERTATPFTASDDTPIVPPTPAESEAEEISAIQFQAKASGEQTGGTSGHLGCQPLTGDATRPSRGGDTPATNSPETAEAPKVLDGGSPVAGESRHHCDVSEDEAGQTLTGTPNSETAPASQGEAEAPSAERVSPTYDTSSAAANAGGDHVTAQTSSAAKAGAAVSAAPAKKTIRDFRPHCLRPQACGSSKIDEHCYSCRKSMEAGEAA</sequence>
<feature type="compositionally biased region" description="Low complexity" evidence="3">
    <location>
        <begin position="312"/>
        <end position="331"/>
    </location>
</feature>
<keyword evidence="2" id="KW-0175">Coiled coil</keyword>
<feature type="compositionally biased region" description="Polar residues" evidence="3">
    <location>
        <begin position="164"/>
        <end position="173"/>
    </location>
</feature>